<protein>
    <recommendedName>
        <fullName evidence="7">Reverse transcriptase RNase H-like domain-containing protein</fullName>
    </recommendedName>
</protein>
<dbReference type="STRING" id="400682.A0A1X7TDM7"/>
<organism evidence="8">
    <name type="scientific">Amphimedon queenslandica</name>
    <name type="common">Sponge</name>
    <dbReference type="NCBI Taxonomy" id="400682"/>
    <lineage>
        <taxon>Eukaryota</taxon>
        <taxon>Metazoa</taxon>
        <taxon>Porifera</taxon>
        <taxon>Demospongiae</taxon>
        <taxon>Heteroscleromorpha</taxon>
        <taxon>Haplosclerida</taxon>
        <taxon>Niphatidae</taxon>
        <taxon>Amphimedon</taxon>
    </lineage>
</organism>
<evidence type="ECO:0000313" key="8">
    <source>
        <dbReference type="EnsemblMetazoa" id="Aqu2.1.12572_001"/>
    </source>
</evidence>
<dbReference type="GO" id="GO:0016787">
    <property type="term" value="F:hydrolase activity"/>
    <property type="evidence" value="ECO:0007669"/>
    <property type="project" value="UniProtKB-KW"/>
</dbReference>
<evidence type="ECO:0000256" key="3">
    <source>
        <dbReference type="ARBA" id="ARBA00022722"/>
    </source>
</evidence>
<evidence type="ECO:0000256" key="4">
    <source>
        <dbReference type="ARBA" id="ARBA00022759"/>
    </source>
</evidence>
<evidence type="ECO:0000259" key="7">
    <source>
        <dbReference type="Pfam" id="PF17917"/>
    </source>
</evidence>
<evidence type="ECO:0000256" key="2">
    <source>
        <dbReference type="ARBA" id="ARBA00022695"/>
    </source>
</evidence>
<keyword evidence="2" id="KW-0548">Nucleotidyltransferase</keyword>
<dbReference type="InterPro" id="IPR041373">
    <property type="entry name" value="RT_RNaseH"/>
</dbReference>
<name>A0A1X7TDM7_AMPQE</name>
<keyword evidence="1" id="KW-0808">Transferase</keyword>
<proteinExistence type="predicted"/>
<dbReference type="AlphaFoldDB" id="A0A1X7TDM7"/>
<accession>A0A1X7TDM7</accession>
<dbReference type="PANTHER" id="PTHR37984">
    <property type="entry name" value="PROTEIN CBG26694"/>
    <property type="match status" value="1"/>
</dbReference>
<evidence type="ECO:0000256" key="1">
    <source>
        <dbReference type="ARBA" id="ARBA00022679"/>
    </source>
</evidence>
<dbReference type="GO" id="GO:0003964">
    <property type="term" value="F:RNA-directed DNA polymerase activity"/>
    <property type="evidence" value="ECO:0007669"/>
    <property type="project" value="UniProtKB-KW"/>
</dbReference>
<dbReference type="Pfam" id="PF17917">
    <property type="entry name" value="RT_RNaseH"/>
    <property type="match status" value="1"/>
</dbReference>
<dbReference type="SUPFAM" id="SSF56672">
    <property type="entry name" value="DNA/RNA polymerases"/>
    <property type="match status" value="1"/>
</dbReference>
<evidence type="ECO:0000256" key="6">
    <source>
        <dbReference type="ARBA" id="ARBA00022918"/>
    </source>
</evidence>
<dbReference type="InterPro" id="IPR050951">
    <property type="entry name" value="Retrovirus_Pol_polyprotein"/>
</dbReference>
<sequence>GCNYSQLNKEALSIIFGIKNIHQYLFGRHFTLWTDHKPLLTIVGP</sequence>
<dbReference type="InterPro" id="IPR043502">
    <property type="entry name" value="DNA/RNA_pol_sf"/>
</dbReference>
<keyword evidence="3" id="KW-0540">Nuclease</keyword>
<evidence type="ECO:0000256" key="5">
    <source>
        <dbReference type="ARBA" id="ARBA00022801"/>
    </source>
</evidence>
<dbReference type="EnsemblMetazoa" id="Aqu2.1.12572_001">
    <property type="protein sequence ID" value="Aqu2.1.12572_001"/>
    <property type="gene ID" value="Aqu2.1.12572"/>
</dbReference>
<reference evidence="8" key="1">
    <citation type="submission" date="2017-05" db="UniProtKB">
        <authorList>
            <consortium name="EnsemblMetazoa"/>
        </authorList>
    </citation>
    <scope>IDENTIFICATION</scope>
</reference>
<keyword evidence="6" id="KW-0695">RNA-directed DNA polymerase</keyword>
<dbReference type="GO" id="GO:0004519">
    <property type="term" value="F:endonuclease activity"/>
    <property type="evidence" value="ECO:0007669"/>
    <property type="project" value="UniProtKB-KW"/>
</dbReference>
<keyword evidence="5" id="KW-0378">Hydrolase</keyword>
<dbReference type="InParanoid" id="A0A1X7TDM7"/>
<feature type="domain" description="Reverse transcriptase RNase H-like" evidence="7">
    <location>
        <begin position="3"/>
        <end position="42"/>
    </location>
</feature>
<dbReference type="eggNOG" id="KOG0017">
    <property type="taxonomic scope" value="Eukaryota"/>
</dbReference>
<keyword evidence="4" id="KW-0255">Endonuclease</keyword>
<dbReference type="PANTHER" id="PTHR37984:SF13">
    <property type="entry name" value="RIBONUCLEASE H"/>
    <property type="match status" value="1"/>
</dbReference>